<feature type="transmembrane region" description="Helical" evidence="1">
    <location>
        <begin position="29"/>
        <end position="48"/>
    </location>
</feature>
<organism evidence="2 3">
    <name type="scientific">Caviibacterium pharyngocola</name>
    <dbReference type="NCBI Taxonomy" id="28159"/>
    <lineage>
        <taxon>Bacteria</taxon>
        <taxon>Pseudomonadati</taxon>
        <taxon>Pseudomonadota</taxon>
        <taxon>Gammaproteobacteria</taxon>
        <taxon>Pasteurellales</taxon>
        <taxon>Pasteurellaceae</taxon>
        <taxon>Caviibacterium</taxon>
    </lineage>
</organism>
<dbReference type="Proteomes" id="UP000230282">
    <property type="component" value="Unassembled WGS sequence"/>
</dbReference>
<keyword evidence="1" id="KW-0472">Membrane</keyword>
<keyword evidence="1" id="KW-1133">Transmembrane helix</keyword>
<evidence type="ECO:0000313" key="3">
    <source>
        <dbReference type="Proteomes" id="UP000230282"/>
    </source>
</evidence>
<protein>
    <submittedName>
        <fullName evidence="2">Flp family type IVb pilin</fullName>
    </submittedName>
</protein>
<comment type="caution">
    <text evidence="2">The sequence shown here is derived from an EMBL/GenBank/DDBJ whole genome shotgun (WGS) entry which is preliminary data.</text>
</comment>
<gene>
    <name evidence="2" type="ORF">CVP04_04310</name>
</gene>
<reference evidence="2 3" key="1">
    <citation type="submission" date="2017-11" db="EMBL/GenBank/DDBJ databases">
        <title>Reclassification of Bisgaard taxon 5 as Caviibacterium pharyngocola gen. nov., sp. nov.</title>
        <authorList>
            <person name="Christensen H."/>
        </authorList>
    </citation>
    <scope>NUCLEOTIDE SEQUENCE [LARGE SCALE GENOMIC DNA]</scope>
    <source>
        <strain evidence="2 3">7_3</strain>
    </source>
</reference>
<dbReference type="InterPro" id="IPR007047">
    <property type="entry name" value="Flp_Fap"/>
</dbReference>
<name>A0A2M8RWV2_9PAST</name>
<dbReference type="RefSeq" id="WP_100296291.1">
    <property type="nucleotide sequence ID" value="NZ_PHGZ01000008.1"/>
</dbReference>
<keyword evidence="1" id="KW-0812">Transmembrane</keyword>
<dbReference type="Pfam" id="PF04964">
    <property type="entry name" value="Flp_Fap"/>
    <property type="match status" value="1"/>
</dbReference>
<evidence type="ECO:0000256" key="1">
    <source>
        <dbReference type="SAM" id="Phobius"/>
    </source>
</evidence>
<proteinExistence type="predicted"/>
<accession>A0A2M8RWV2</accession>
<keyword evidence="3" id="KW-1185">Reference proteome</keyword>
<dbReference type="AlphaFoldDB" id="A0A2M8RWV2"/>
<dbReference type="EMBL" id="PHGZ01000008">
    <property type="protein sequence ID" value="PJG83353.1"/>
    <property type="molecule type" value="Genomic_DNA"/>
</dbReference>
<dbReference type="OrthoDB" id="5690605at2"/>
<sequence>MLNQLTTKAYINVSETIRNFMQDSKGVTAIEYGLIAVAVAVFITAVFGNDDGTFLSKLSAKFDTLVESISPKEE</sequence>
<evidence type="ECO:0000313" key="2">
    <source>
        <dbReference type="EMBL" id="PJG83353.1"/>
    </source>
</evidence>